<gene>
    <name evidence="1" type="ORF">SAMN02745243_04010</name>
</gene>
<name>A0A1M6WGF9_9FIRM</name>
<dbReference type="RefSeq" id="WP_073113251.1">
    <property type="nucleotide sequence ID" value="NZ_FQZY01000110.1"/>
</dbReference>
<dbReference type="AlphaFoldDB" id="A0A1M6WGF9"/>
<dbReference type="Proteomes" id="UP000184301">
    <property type="component" value="Unassembled WGS sequence"/>
</dbReference>
<proteinExistence type="predicted"/>
<accession>A0A1M6WGF9</accession>
<evidence type="ECO:0008006" key="3">
    <source>
        <dbReference type="Google" id="ProtNLM"/>
    </source>
</evidence>
<dbReference type="STRING" id="1121950.SAMN02745243_04010"/>
<keyword evidence="2" id="KW-1185">Reference proteome</keyword>
<evidence type="ECO:0000313" key="1">
    <source>
        <dbReference type="EMBL" id="SHK92686.1"/>
    </source>
</evidence>
<dbReference type="EMBL" id="FQZY01000110">
    <property type="protein sequence ID" value="SHK92686.1"/>
    <property type="molecule type" value="Genomic_DNA"/>
</dbReference>
<protein>
    <recommendedName>
        <fullName evidence="3">Zinc-finger domain-containing protein</fullName>
    </recommendedName>
</protein>
<reference evidence="1 2" key="1">
    <citation type="submission" date="2016-11" db="EMBL/GenBank/DDBJ databases">
        <authorList>
            <person name="Jaros S."/>
            <person name="Januszkiewicz K."/>
            <person name="Wedrychowicz H."/>
        </authorList>
    </citation>
    <scope>NUCLEOTIDE SEQUENCE [LARGE SCALE GENOMIC DNA]</scope>
    <source>
        <strain evidence="1 2">DSM 15480</strain>
    </source>
</reference>
<organism evidence="1 2">
    <name type="scientific">Hespellia stercorisuis DSM 15480</name>
    <dbReference type="NCBI Taxonomy" id="1121950"/>
    <lineage>
        <taxon>Bacteria</taxon>
        <taxon>Bacillati</taxon>
        <taxon>Bacillota</taxon>
        <taxon>Clostridia</taxon>
        <taxon>Lachnospirales</taxon>
        <taxon>Lachnospiraceae</taxon>
        <taxon>Hespellia</taxon>
    </lineage>
</organism>
<dbReference type="OrthoDB" id="9856867at2"/>
<evidence type="ECO:0000313" key="2">
    <source>
        <dbReference type="Proteomes" id="UP000184301"/>
    </source>
</evidence>
<sequence length="212" mass="23881">MMHLNDDQLLNLAEIATAEEEFDDEQIQQLEHLKTCRECYESFCLLSAMSDAMSVSASPLFVPNSEKIMLQESAMKIKRKVLATLNFVRKGSVEAVNDAICQINQAGAFLKFGPSLAMATRGVKTNSEATVRLEEFEDEKTYIVFKQDRNELVIQINLHKIETETVHVYLDFEGGTVIEVPLEKNGKLMRGSIANIPENSFQMRIESGSLEK</sequence>